<evidence type="ECO:0000256" key="1">
    <source>
        <dbReference type="ARBA" id="ARBA00008894"/>
    </source>
</evidence>
<dbReference type="InterPro" id="IPR002182">
    <property type="entry name" value="NB-ARC"/>
</dbReference>
<dbReference type="SUPFAM" id="SSF52540">
    <property type="entry name" value="P-loop containing nucleoside triphosphate hydrolases"/>
    <property type="match status" value="1"/>
</dbReference>
<dbReference type="SUPFAM" id="SSF52047">
    <property type="entry name" value="RNI-like"/>
    <property type="match status" value="1"/>
</dbReference>
<keyword evidence="6" id="KW-0067">ATP-binding</keyword>
<dbReference type="InterPro" id="IPR058922">
    <property type="entry name" value="WHD_DRP"/>
</dbReference>
<dbReference type="AlphaFoldDB" id="A0AAV8GSW6"/>
<protein>
    <submittedName>
        <fullName evidence="11">Disease resistance protein RGA2</fullName>
    </submittedName>
</protein>
<proteinExistence type="inferred from homology"/>
<evidence type="ECO:0000259" key="10">
    <source>
        <dbReference type="Pfam" id="PF25019"/>
    </source>
</evidence>
<dbReference type="EMBL" id="JAMFTS010000001">
    <property type="protein sequence ID" value="KAJ4806427.1"/>
    <property type="molecule type" value="Genomic_DNA"/>
</dbReference>
<dbReference type="SUPFAM" id="SSF52058">
    <property type="entry name" value="L domain-like"/>
    <property type="match status" value="1"/>
</dbReference>
<comment type="similarity">
    <text evidence="1">Belongs to the disease resistance NB-LRR family.</text>
</comment>
<comment type="caution">
    <text evidence="11">The sequence shown here is derived from an EMBL/GenBank/DDBJ whole genome shotgun (WGS) entry which is preliminary data.</text>
</comment>
<reference evidence="11" key="1">
    <citation type="submission" date="2022-08" db="EMBL/GenBank/DDBJ databases">
        <authorList>
            <person name="Marques A."/>
        </authorList>
    </citation>
    <scope>NUCLEOTIDE SEQUENCE</scope>
    <source>
        <strain evidence="11">RhyPub2mFocal</strain>
        <tissue evidence="11">Leaves</tissue>
    </source>
</reference>
<dbReference type="Gene3D" id="3.40.50.300">
    <property type="entry name" value="P-loop containing nucleotide triphosphate hydrolases"/>
    <property type="match status" value="1"/>
</dbReference>
<dbReference type="InterPro" id="IPR056789">
    <property type="entry name" value="LRR_R13L1-DRL21"/>
</dbReference>
<dbReference type="InterPro" id="IPR032675">
    <property type="entry name" value="LRR_dom_sf"/>
</dbReference>
<evidence type="ECO:0000313" key="11">
    <source>
        <dbReference type="EMBL" id="KAJ4806427.1"/>
    </source>
</evidence>
<dbReference type="Pfam" id="PF25019">
    <property type="entry name" value="LRR_R13L1-DRL21"/>
    <property type="match status" value="1"/>
</dbReference>
<dbReference type="GO" id="GO:0051707">
    <property type="term" value="P:response to other organism"/>
    <property type="evidence" value="ECO:0007669"/>
    <property type="project" value="UniProtKB-ARBA"/>
</dbReference>
<dbReference type="GO" id="GO:0005524">
    <property type="term" value="F:ATP binding"/>
    <property type="evidence" value="ECO:0007669"/>
    <property type="project" value="UniProtKB-KW"/>
</dbReference>
<feature type="domain" description="Disease resistance N-terminal" evidence="8">
    <location>
        <begin position="26"/>
        <end position="124"/>
    </location>
</feature>
<gene>
    <name evidence="11" type="ORF">LUZ62_018993</name>
</gene>
<feature type="domain" description="Disease resistance protein winged helix" evidence="9">
    <location>
        <begin position="467"/>
        <end position="537"/>
    </location>
</feature>
<name>A0AAV8GSW6_9POAL</name>
<keyword evidence="12" id="KW-1185">Reference proteome</keyword>
<dbReference type="GO" id="GO:0043531">
    <property type="term" value="F:ADP binding"/>
    <property type="evidence" value="ECO:0007669"/>
    <property type="project" value="InterPro"/>
</dbReference>
<dbReference type="FunFam" id="3.40.50.300:FF:001091">
    <property type="entry name" value="Probable disease resistance protein At1g61300"/>
    <property type="match status" value="1"/>
</dbReference>
<evidence type="ECO:0000256" key="2">
    <source>
        <dbReference type="ARBA" id="ARBA00022614"/>
    </source>
</evidence>
<dbReference type="Pfam" id="PF23559">
    <property type="entry name" value="WHD_DRP"/>
    <property type="match status" value="1"/>
</dbReference>
<dbReference type="GO" id="GO:0006952">
    <property type="term" value="P:defense response"/>
    <property type="evidence" value="ECO:0007669"/>
    <property type="project" value="UniProtKB-KW"/>
</dbReference>
<keyword evidence="5" id="KW-0611">Plant defense</keyword>
<accession>A0AAV8GSW6</accession>
<feature type="domain" description="NB-ARC" evidence="7">
    <location>
        <begin position="206"/>
        <end position="360"/>
    </location>
</feature>
<dbReference type="Gene3D" id="1.10.10.10">
    <property type="entry name" value="Winged helix-like DNA-binding domain superfamily/Winged helix DNA-binding domain"/>
    <property type="match status" value="1"/>
</dbReference>
<dbReference type="InterPro" id="IPR036388">
    <property type="entry name" value="WH-like_DNA-bd_sf"/>
</dbReference>
<dbReference type="PRINTS" id="PR00364">
    <property type="entry name" value="DISEASERSIST"/>
</dbReference>
<dbReference type="PANTHER" id="PTHR36766:SF45">
    <property type="entry name" value="NB-ARC DOMAIN-CONTAINING PROTEIN"/>
    <property type="match status" value="1"/>
</dbReference>
<organism evidence="11 12">
    <name type="scientific">Rhynchospora pubera</name>
    <dbReference type="NCBI Taxonomy" id="906938"/>
    <lineage>
        <taxon>Eukaryota</taxon>
        <taxon>Viridiplantae</taxon>
        <taxon>Streptophyta</taxon>
        <taxon>Embryophyta</taxon>
        <taxon>Tracheophyta</taxon>
        <taxon>Spermatophyta</taxon>
        <taxon>Magnoliopsida</taxon>
        <taxon>Liliopsida</taxon>
        <taxon>Poales</taxon>
        <taxon>Cyperaceae</taxon>
        <taxon>Cyperoideae</taxon>
        <taxon>Rhynchosporeae</taxon>
        <taxon>Rhynchospora</taxon>
    </lineage>
</organism>
<dbReference type="InterPro" id="IPR027417">
    <property type="entry name" value="P-loop_NTPase"/>
</dbReference>
<evidence type="ECO:0000313" key="12">
    <source>
        <dbReference type="Proteomes" id="UP001140206"/>
    </source>
</evidence>
<evidence type="ECO:0000256" key="6">
    <source>
        <dbReference type="ARBA" id="ARBA00022840"/>
    </source>
</evidence>
<evidence type="ECO:0000259" key="8">
    <source>
        <dbReference type="Pfam" id="PF18052"/>
    </source>
</evidence>
<evidence type="ECO:0000256" key="5">
    <source>
        <dbReference type="ARBA" id="ARBA00022821"/>
    </source>
</evidence>
<dbReference type="Proteomes" id="UP001140206">
    <property type="component" value="Chromosome 1"/>
</dbReference>
<evidence type="ECO:0000259" key="9">
    <source>
        <dbReference type="Pfam" id="PF23559"/>
    </source>
</evidence>
<feature type="domain" description="R13L1/DRL21-like LRR repeat region" evidence="10">
    <location>
        <begin position="723"/>
        <end position="848"/>
    </location>
</feature>
<dbReference type="PANTHER" id="PTHR36766">
    <property type="entry name" value="PLANT BROAD-SPECTRUM MILDEW RESISTANCE PROTEIN RPW8"/>
    <property type="match status" value="1"/>
</dbReference>
<keyword evidence="4" id="KW-0547">Nucleotide-binding</keyword>
<dbReference type="Gene3D" id="3.80.10.10">
    <property type="entry name" value="Ribonuclease Inhibitor"/>
    <property type="match status" value="3"/>
</dbReference>
<evidence type="ECO:0000256" key="3">
    <source>
        <dbReference type="ARBA" id="ARBA00022737"/>
    </source>
</evidence>
<dbReference type="Pfam" id="PF00931">
    <property type="entry name" value="NB-ARC"/>
    <property type="match status" value="1"/>
</dbReference>
<dbReference type="InterPro" id="IPR041118">
    <property type="entry name" value="Rx_N"/>
</dbReference>
<evidence type="ECO:0000256" key="4">
    <source>
        <dbReference type="ARBA" id="ARBA00022741"/>
    </source>
</evidence>
<dbReference type="Pfam" id="PF18052">
    <property type="entry name" value="Rx_N"/>
    <property type="match status" value="1"/>
</dbReference>
<keyword evidence="3" id="KW-0677">Repeat</keyword>
<evidence type="ECO:0000259" key="7">
    <source>
        <dbReference type="Pfam" id="PF00931"/>
    </source>
</evidence>
<sequence>MASYVLSVLLAIGSFAMSAALFIASAAFQKIVEIVVEKIANMCFPYLPSACWAMLPFNSESAIKRLQTALPRIRDGMSFAEELKMIDPSSSEWVRTWIEESRQAVDAAEDVLDELEYKRLKDMVKNRDEAGGSTSSKNSKTCTVSGDILKKLKKAVIRLDQVAAGLDRIHQHQQATDSKIRCSESHKDSRHETTAFLTERDVLGRDDEKNKIIGWLKRPTHAQVSSCGIVGLGGLGKTTLAQFACQEMRDSDYFDKIIWVCVSTEFSVRGITEKMLDGLRESRCSDKPLNVLQESLHAEISQKKILLVLDDVWEDEKREDWEQLIAPLRLAKQGSKILFTTRMESVAKLLSSVINTEHECLPLKDMGDEELGLIFGNYAFEGVNPSDYGDLRAIGNQVVRKLRGSPIAAKVIGKLLNSHMDQPFWRRISDHGSLINLDKAKDVMEVLKLSYYNLPADLQVCFRFCSIFPQDHEFDKKELIKMWMACGFIQQQSCQEERPEDIGENYFNLLLRKSFYEKSHSWHGERYVIHDLMHEVAKNVSNGECCRIASNDKSLNIPSSVRHAAVHESEIQKISHLENIRSLVITTSKKETGTDYFVLPSNVIRKSLRLLKIYGYRNCKLPKEINHLVHLRYLSIERKHLGCHEYLLPASIYELYHLQVLECAEASLKRSFSKITKTGITNLVRLRYMRFSEEIMRTICGVHRLTSLQELIFFVGKESGYRINELSTLNYLRHLTIYNTENIDNPVEARNANLLEKESLQSLYMGWTDNKDYDIDNTEQIIDNLQPPQNLRELTISGYKGQRSPVWLTVDEAPLKVSSLKLYRCLYLNNEPIFGKLPYLKVLCISHCPKIKKLPDLPFSLTKLRLTGVGLISLPNFPRVFEELTICSCHALKHIPIHAFRTCVSLKYLRIKYCSKLSSLPNLPLSLIIFEILSLGVSALPEYLGSPSSSVGPSTSIGGRLKSSLREVHIELCSNLTALNGFLEQDHVDFPALNKIFIAQCENLVQIPKDAFGKFESLTDLTIGNCPKLAAVEKQNTLVPSNLEKLSFKDCGELEVALKSRGIKKSTQRH</sequence>
<keyword evidence="2" id="KW-0433">Leucine-rich repeat</keyword>